<dbReference type="Proteomes" id="UP000770661">
    <property type="component" value="Unassembled WGS sequence"/>
</dbReference>
<proteinExistence type="predicted"/>
<dbReference type="AlphaFoldDB" id="A0A8J4YK71"/>
<dbReference type="OrthoDB" id="6380626at2759"/>
<reference evidence="1" key="1">
    <citation type="submission" date="2020-07" db="EMBL/GenBank/DDBJ databases">
        <title>The High-quality genome of the commercially important snow crab, Chionoecetes opilio.</title>
        <authorList>
            <person name="Jeong J.-H."/>
            <person name="Ryu S."/>
        </authorList>
    </citation>
    <scope>NUCLEOTIDE SEQUENCE</scope>
    <source>
        <strain evidence="1">MADBK_172401_WGS</strain>
        <tissue evidence="1">Digestive gland</tissue>
    </source>
</reference>
<evidence type="ECO:0000313" key="2">
    <source>
        <dbReference type="Proteomes" id="UP000770661"/>
    </source>
</evidence>
<evidence type="ECO:0000313" key="1">
    <source>
        <dbReference type="EMBL" id="KAG0728752.1"/>
    </source>
</evidence>
<name>A0A8J4YK71_CHIOP</name>
<accession>A0A8J4YK71</accession>
<protein>
    <submittedName>
        <fullName evidence="1">Uncharacterized protein</fullName>
    </submittedName>
</protein>
<organism evidence="1 2">
    <name type="scientific">Chionoecetes opilio</name>
    <name type="common">Atlantic snow crab</name>
    <name type="synonym">Cancer opilio</name>
    <dbReference type="NCBI Taxonomy" id="41210"/>
    <lineage>
        <taxon>Eukaryota</taxon>
        <taxon>Metazoa</taxon>
        <taxon>Ecdysozoa</taxon>
        <taxon>Arthropoda</taxon>
        <taxon>Crustacea</taxon>
        <taxon>Multicrustacea</taxon>
        <taxon>Malacostraca</taxon>
        <taxon>Eumalacostraca</taxon>
        <taxon>Eucarida</taxon>
        <taxon>Decapoda</taxon>
        <taxon>Pleocyemata</taxon>
        <taxon>Brachyura</taxon>
        <taxon>Eubrachyura</taxon>
        <taxon>Majoidea</taxon>
        <taxon>Majidae</taxon>
        <taxon>Chionoecetes</taxon>
    </lineage>
</organism>
<sequence>MLRDVLGSDPGTTSETLAVLVSGPPAYPEGKLLGVPVIDSSTGTAQAEASMDLLEAWGLTGVITALVFDTTASTVEYIGELPKLLEQQLDRKVSTWPADTTFLEVLVGAVWENLFGKVKSPENLGSSTSRKFGQILPQTTLQPCPSDKNG</sequence>
<dbReference type="EMBL" id="JACEEZ010001878">
    <property type="protein sequence ID" value="KAG0728752.1"/>
    <property type="molecule type" value="Genomic_DNA"/>
</dbReference>
<gene>
    <name evidence="1" type="ORF">GWK47_031849</name>
</gene>
<keyword evidence="2" id="KW-1185">Reference proteome</keyword>
<comment type="caution">
    <text evidence="1">The sequence shown here is derived from an EMBL/GenBank/DDBJ whole genome shotgun (WGS) entry which is preliminary data.</text>
</comment>